<feature type="region of interest" description="Disordered" evidence="1">
    <location>
        <begin position="1"/>
        <end position="20"/>
    </location>
</feature>
<sequence length="200" mass="22263">KDIERLEKEEEKGKRKEEMKRPKMLLIRTRVEDESAFLPLHSSSPSFPLPDRVVVPHAVAPPRRDHPHPVPILKDRPTENNNCTASTDWCAALSVCLIEATSSERRALDQMSLCQQKSFSMARTFAVVYGECLMNESCTSSPSDCLHPSSLPIMTHCPSYFSECSQLASCCPLTHRCSRLFSSSPSSFSLDASCLLCSPS</sequence>
<keyword evidence="3" id="KW-1185">Reference proteome</keyword>
<dbReference type="EMBL" id="BTRK01000002">
    <property type="protein sequence ID" value="GMR36972.1"/>
    <property type="molecule type" value="Genomic_DNA"/>
</dbReference>
<evidence type="ECO:0000313" key="3">
    <source>
        <dbReference type="Proteomes" id="UP001328107"/>
    </source>
</evidence>
<comment type="caution">
    <text evidence="2">The sequence shown here is derived from an EMBL/GenBank/DDBJ whole genome shotgun (WGS) entry which is preliminary data.</text>
</comment>
<dbReference type="AlphaFoldDB" id="A0AAN4ZFM9"/>
<accession>A0AAN4ZFM9</accession>
<dbReference type="Proteomes" id="UP001328107">
    <property type="component" value="Unassembled WGS sequence"/>
</dbReference>
<organism evidence="2 3">
    <name type="scientific">Pristionchus mayeri</name>
    <dbReference type="NCBI Taxonomy" id="1317129"/>
    <lineage>
        <taxon>Eukaryota</taxon>
        <taxon>Metazoa</taxon>
        <taxon>Ecdysozoa</taxon>
        <taxon>Nematoda</taxon>
        <taxon>Chromadorea</taxon>
        <taxon>Rhabditida</taxon>
        <taxon>Rhabditina</taxon>
        <taxon>Diplogasteromorpha</taxon>
        <taxon>Diplogasteroidea</taxon>
        <taxon>Neodiplogasteridae</taxon>
        <taxon>Pristionchus</taxon>
    </lineage>
</organism>
<evidence type="ECO:0000313" key="2">
    <source>
        <dbReference type="EMBL" id="GMR36972.1"/>
    </source>
</evidence>
<name>A0AAN4ZFM9_9BILA</name>
<protein>
    <submittedName>
        <fullName evidence="2">Uncharacterized protein</fullName>
    </submittedName>
</protein>
<proteinExistence type="predicted"/>
<evidence type="ECO:0000256" key="1">
    <source>
        <dbReference type="SAM" id="MobiDB-lite"/>
    </source>
</evidence>
<reference evidence="3" key="1">
    <citation type="submission" date="2022-10" db="EMBL/GenBank/DDBJ databases">
        <title>Genome assembly of Pristionchus species.</title>
        <authorList>
            <person name="Yoshida K."/>
            <person name="Sommer R.J."/>
        </authorList>
    </citation>
    <scope>NUCLEOTIDE SEQUENCE [LARGE SCALE GENOMIC DNA]</scope>
    <source>
        <strain evidence="3">RS5460</strain>
    </source>
</reference>
<feature type="non-terminal residue" evidence="2">
    <location>
        <position position="1"/>
    </location>
</feature>
<gene>
    <name evidence="2" type="ORF">PMAYCL1PPCAC_07167</name>
</gene>
<feature type="non-terminal residue" evidence="2">
    <location>
        <position position="200"/>
    </location>
</feature>